<dbReference type="InterPro" id="IPR003616">
    <property type="entry name" value="Post-SET_dom"/>
</dbReference>
<dbReference type="InterPro" id="IPR046341">
    <property type="entry name" value="SET_dom_sf"/>
</dbReference>
<evidence type="ECO:0000256" key="1">
    <source>
        <dbReference type="ARBA" id="ARBA00004286"/>
    </source>
</evidence>
<evidence type="ECO:0000256" key="2">
    <source>
        <dbReference type="ARBA" id="ARBA00022454"/>
    </source>
</evidence>
<feature type="domain" description="Pre-SET" evidence="10">
    <location>
        <begin position="118"/>
        <end position="198"/>
    </location>
</feature>
<dbReference type="PROSITE" id="PS50280">
    <property type="entry name" value="SET"/>
    <property type="match status" value="1"/>
</dbReference>
<keyword evidence="3" id="KW-0489">Methyltransferase</keyword>
<comment type="subcellular location">
    <subcellularLocation>
        <location evidence="1">Chromosome</location>
    </subcellularLocation>
</comment>
<dbReference type="CDD" id="cd19473">
    <property type="entry name" value="SET_SUV39H_DIM5-like"/>
    <property type="match status" value="1"/>
</dbReference>
<evidence type="ECO:0000256" key="3">
    <source>
        <dbReference type="ARBA" id="ARBA00022603"/>
    </source>
</evidence>
<proteinExistence type="predicted"/>
<dbReference type="GO" id="GO:0008270">
    <property type="term" value="F:zinc ion binding"/>
    <property type="evidence" value="ECO:0007669"/>
    <property type="project" value="InterPro"/>
</dbReference>
<dbReference type="Proteomes" id="UP000887226">
    <property type="component" value="Unassembled WGS sequence"/>
</dbReference>
<keyword evidence="6" id="KW-0479">Metal-binding</keyword>
<keyword evidence="4" id="KW-0808">Transferase</keyword>
<comment type="caution">
    <text evidence="12">The sequence shown here is derived from an EMBL/GenBank/DDBJ whole genome shotgun (WGS) entry which is preliminary data.</text>
</comment>
<evidence type="ECO:0000256" key="8">
    <source>
        <dbReference type="SAM" id="MobiDB-lite"/>
    </source>
</evidence>
<organism evidence="12 13">
    <name type="scientific">Calycina marina</name>
    <dbReference type="NCBI Taxonomy" id="1763456"/>
    <lineage>
        <taxon>Eukaryota</taxon>
        <taxon>Fungi</taxon>
        <taxon>Dikarya</taxon>
        <taxon>Ascomycota</taxon>
        <taxon>Pezizomycotina</taxon>
        <taxon>Leotiomycetes</taxon>
        <taxon>Helotiales</taxon>
        <taxon>Pezizellaceae</taxon>
        <taxon>Calycina</taxon>
    </lineage>
</organism>
<dbReference type="InterPro" id="IPR050973">
    <property type="entry name" value="H3K9_Histone-Lys_N-MTase"/>
</dbReference>
<evidence type="ECO:0000313" key="13">
    <source>
        <dbReference type="Proteomes" id="UP000887226"/>
    </source>
</evidence>
<feature type="domain" description="SET" evidence="9">
    <location>
        <begin position="201"/>
        <end position="336"/>
    </location>
</feature>
<dbReference type="Pfam" id="PF00856">
    <property type="entry name" value="SET"/>
    <property type="match status" value="1"/>
</dbReference>
<dbReference type="Pfam" id="PF05033">
    <property type="entry name" value="Pre-SET"/>
    <property type="match status" value="1"/>
</dbReference>
<evidence type="ECO:0000256" key="4">
    <source>
        <dbReference type="ARBA" id="ARBA00022679"/>
    </source>
</evidence>
<keyword evidence="5" id="KW-0949">S-adenosyl-L-methionine</keyword>
<accession>A0A9P8CD34</accession>
<dbReference type="PANTHER" id="PTHR46223:SF3">
    <property type="entry name" value="HISTONE-LYSINE N-METHYLTRANSFERASE SET-23"/>
    <property type="match status" value="1"/>
</dbReference>
<dbReference type="SMART" id="SM00317">
    <property type="entry name" value="SET"/>
    <property type="match status" value="1"/>
</dbReference>
<dbReference type="OrthoDB" id="308383at2759"/>
<evidence type="ECO:0000313" key="12">
    <source>
        <dbReference type="EMBL" id="KAG9242623.1"/>
    </source>
</evidence>
<dbReference type="AlphaFoldDB" id="A0A9P8CD34"/>
<reference evidence="12" key="1">
    <citation type="journal article" date="2021" name="IMA Fungus">
        <title>Genomic characterization of three marine fungi, including Emericellopsis atlantica sp. nov. with signatures of a generalist lifestyle and marine biomass degradation.</title>
        <authorList>
            <person name="Hagestad O.C."/>
            <person name="Hou L."/>
            <person name="Andersen J.H."/>
            <person name="Hansen E.H."/>
            <person name="Altermark B."/>
            <person name="Li C."/>
            <person name="Kuhnert E."/>
            <person name="Cox R.J."/>
            <person name="Crous P.W."/>
            <person name="Spatafora J.W."/>
            <person name="Lail K."/>
            <person name="Amirebrahimi M."/>
            <person name="Lipzen A."/>
            <person name="Pangilinan J."/>
            <person name="Andreopoulos W."/>
            <person name="Hayes R.D."/>
            <person name="Ng V."/>
            <person name="Grigoriev I.V."/>
            <person name="Jackson S.A."/>
            <person name="Sutton T.D.S."/>
            <person name="Dobson A.D.W."/>
            <person name="Rama T."/>
        </authorList>
    </citation>
    <scope>NUCLEOTIDE SEQUENCE</scope>
    <source>
        <strain evidence="12">TRa3180A</strain>
    </source>
</reference>
<evidence type="ECO:0000259" key="9">
    <source>
        <dbReference type="PROSITE" id="PS50280"/>
    </source>
</evidence>
<gene>
    <name evidence="12" type="ORF">BJ878DRAFT_514550</name>
</gene>
<dbReference type="InterPro" id="IPR007728">
    <property type="entry name" value="Pre-SET_dom"/>
</dbReference>
<feature type="compositionally biased region" description="Basic and acidic residues" evidence="8">
    <location>
        <begin position="1"/>
        <end position="23"/>
    </location>
</feature>
<dbReference type="PANTHER" id="PTHR46223">
    <property type="entry name" value="HISTONE-LYSINE N-METHYLTRANSFERASE SUV39H"/>
    <property type="match status" value="1"/>
</dbReference>
<dbReference type="GO" id="GO:0005694">
    <property type="term" value="C:chromosome"/>
    <property type="evidence" value="ECO:0007669"/>
    <property type="project" value="UniProtKB-SubCell"/>
</dbReference>
<dbReference type="PROSITE" id="PS50867">
    <property type="entry name" value="PRE_SET"/>
    <property type="match status" value="1"/>
</dbReference>
<dbReference type="PROSITE" id="PS50868">
    <property type="entry name" value="POST_SET"/>
    <property type="match status" value="1"/>
</dbReference>
<keyword evidence="2" id="KW-0158">Chromosome</keyword>
<keyword evidence="7" id="KW-0862">Zinc</keyword>
<evidence type="ECO:0000259" key="10">
    <source>
        <dbReference type="PROSITE" id="PS50867"/>
    </source>
</evidence>
<dbReference type="GO" id="GO:0005634">
    <property type="term" value="C:nucleus"/>
    <property type="evidence" value="ECO:0007669"/>
    <property type="project" value="InterPro"/>
</dbReference>
<keyword evidence="13" id="KW-1185">Reference proteome</keyword>
<dbReference type="InterPro" id="IPR001214">
    <property type="entry name" value="SET_dom"/>
</dbReference>
<dbReference type="GO" id="GO:0042054">
    <property type="term" value="F:histone methyltransferase activity"/>
    <property type="evidence" value="ECO:0007669"/>
    <property type="project" value="InterPro"/>
</dbReference>
<dbReference type="SUPFAM" id="SSF82199">
    <property type="entry name" value="SET domain"/>
    <property type="match status" value="1"/>
</dbReference>
<evidence type="ECO:0000256" key="6">
    <source>
        <dbReference type="ARBA" id="ARBA00022723"/>
    </source>
</evidence>
<dbReference type="Gene3D" id="2.170.270.10">
    <property type="entry name" value="SET domain"/>
    <property type="match status" value="1"/>
</dbReference>
<feature type="region of interest" description="Disordered" evidence="8">
    <location>
        <begin position="1"/>
        <end position="36"/>
    </location>
</feature>
<name>A0A9P8CD34_9HELO</name>
<sequence length="371" mass="42961">MSEDRMPTIGIKRDWKGKGKAESSIDSMDDDEDSMPAPKKNLKWERHFYYHEEKDFMIADEEIEDCHWCQINAFPTAEPYPITITNFIDESTLPDDFRFIDKSVLHQKIDLAPEEFRSGCGCRNTGDCKYAGCNCLEDMDFDMEEALAMRQKVYSYHSQGEKAECLRGTKLHSRNPIYECHKGCECDTSCSNRVVERGRKIPLNIFKTENRGWGVRSSVKIRKGQFIDLYVGHIITSQEADRRRKKSEFAQRKDVYLFALDKFSDPESADPRLRRKPYEVDGEFMSGPTRFINHSCDPNLRIFARVGDHADKHIHDLAFFAIKDIAPMTELTFDYVDGESAPLLKDSKNDDKVKDMTKCLCGSRKCRGFLW</sequence>
<protein>
    <submittedName>
        <fullName evidence="12">SET domain protein</fullName>
    </submittedName>
</protein>
<dbReference type="EMBL" id="MU254054">
    <property type="protein sequence ID" value="KAG9242623.1"/>
    <property type="molecule type" value="Genomic_DNA"/>
</dbReference>
<dbReference type="GO" id="GO:0032259">
    <property type="term" value="P:methylation"/>
    <property type="evidence" value="ECO:0007669"/>
    <property type="project" value="UniProtKB-KW"/>
</dbReference>
<evidence type="ECO:0000256" key="5">
    <source>
        <dbReference type="ARBA" id="ARBA00022691"/>
    </source>
</evidence>
<evidence type="ECO:0000256" key="7">
    <source>
        <dbReference type="ARBA" id="ARBA00022833"/>
    </source>
</evidence>
<evidence type="ECO:0000259" key="11">
    <source>
        <dbReference type="PROSITE" id="PS50868"/>
    </source>
</evidence>
<feature type="domain" description="Post-SET" evidence="11">
    <location>
        <begin position="355"/>
        <end position="371"/>
    </location>
</feature>